<organism evidence="1 2">
    <name type="scientific">Treponema phagedenis</name>
    <dbReference type="NCBI Taxonomy" id="162"/>
    <lineage>
        <taxon>Bacteria</taxon>
        <taxon>Pseudomonadati</taxon>
        <taxon>Spirochaetota</taxon>
        <taxon>Spirochaetia</taxon>
        <taxon>Spirochaetales</taxon>
        <taxon>Treponemataceae</taxon>
        <taxon>Treponema</taxon>
    </lineage>
</organism>
<dbReference type="GeneID" id="57754562"/>
<evidence type="ECO:0000313" key="1">
    <source>
        <dbReference type="EMBL" id="QEJ99296.1"/>
    </source>
</evidence>
<protein>
    <submittedName>
        <fullName evidence="1">Uncharacterized protein</fullName>
    </submittedName>
</protein>
<evidence type="ECO:0000313" key="2">
    <source>
        <dbReference type="Proteomes" id="UP000323594"/>
    </source>
</evidence>
<dbReference type="AlphaFoldDB" id="A0AAE6IWI2"/>
<dbReference type="EMBL" id="CP042817">
    <property type="protein sequence ID" value="QEJ99296.1"/>
    <property type="molecule type" value="Genomic_DNA"/>
</dbReference>
<dbReference type="RefSeq" id="WP_024752677.1">
    <property type="nucleotide sequence ID" value="NZ_CDNC01000050.1"/>
</dbReference>
<sequence length="190" mass="21578">MILISLAFLVSAEPDTLRASLREYFDSIIWTDAKEIAPKPLAEPFTLPEEKKSDVADFADTFTDEKIFPYLEGLDFIDYEAIPSDLLQFLSKLKNSFLQKKIDSNLCEQSRPFLSPLFNYRMERFPEITAACFGKPQMKANGSAIALYRLNAAKTGYYLVEITATQTQGVWKLFQFDVKGGFRANASQQN</sequence>
<proteinExistence type="predicted"/>
<accession>A0AAE6IWI2</accession>
<name>A0AAE6IWI2_TREPH</name>
<dbReference type="Proteomes" id="UP000323594">
    <property type="component" value="Chromosome"/>
</dbReference>
<gene>
    <name evidence="1" type="ORF">FUT82_15735</name>
</gene>
<reference evidence="1 2" key="1">
    <citation type="submission" date="2019-08" db="EMBL/GenBank/DDBJ databases">
        <authorList>
            <person name="Kuhnert P."/>
        </authorList>
    </citation>
    <scope>NUCLEOTIDE SEQUENCE [LARGE SCALE GENOMIC DNA]</scope>
    <source>
        <strain evidence="1 2">B36.5</strain>
    </source>
</reference>